<keyword evidence="4" id="KW-1185">Reference proteome</keyword>
<comment type="caution">
    <text evidence="3">The sequence shown here is derived from an EMBL/GenBank/DDBJ whole genome shotgun (WGS) entry which is preliminary data.</text>
</comment>
<accession>A0A8B6EPG6</accession>
<protein>
    <submittedName>
        <fullName evidence="3">Uncharacterized protein</fullName>
    </submittedName>
</protein>
<dbReference type="EMBL" id="UYJE01005523">
    <property type="protein sequence ID" value="VDI37953.1"/>
    <property type="molecule type" value="Genomic_DNA"/>
</dbReference>
<dbReference type="Proteomes" id="UP000596742">
    <property type="component" value="Unassembled WGS sequence"/>
</dbReference>
<gene>
    <name evidence="3" type="ORF">MGAL_10B038238</name>
</gene>
<dbReference type="AlphaFoldDB" id="A0A8B6EPG6"/>
<reference evidence="3" key="1">
    <citation type="submission" date="2018-11" db="EMBL/GenBank/DDBJ databases">
        <authorList>
            <person name="Alioto T."/>
            <person name="Alioto T."/>
        </authorList>
    </citation>
    <scope>NUCLEOTIDE SEQUENCE</scope>
</reference>
<dbReference type="OrthoDB" id="10542117at2759"/>
<sequence length="638" mass="70149">MVLLKISYLVIQWIWVISTTQSTLARCETQTCMVCCHTINSVNINGTNNEINHNHDCICCPISYEVSTQKLTNESDGWKYGYLQDCKSDEWTYGYLQECESPSNYTDRNDITWIYGYLNGFNYSTNESSKQILDNCLFEDCWSNQLNTSVDATAFVTTDDDDGWIYTYSNFSSYECLSQCNISLNCSKHSCGYCVGCCTLIQCCECDKVDTTPESSTTEDFSTILTTEQSIASTSSSITTERSTVTHSEPTSTETSIQTTQTPIPATKTTSTITQTTTDQSTTETAPKETTTVTPSEPSITETTTDQSTLETSPTETTTVTHSVPTSTETSIPSTQTTLSTTQTTTDQSTTETLPTETTTVTHSVPTSTETTVQTTETSIPSTQTTLSTTQTTTDQSTTETSQIETTTVTPSEPSTTETSVGTTITSIQTTETTITATQTTTDQSTTETSPKETTTFTTSQTTMTDIASSTAMETTTSTMPTKPTDRSNCLHFACSCCCCPCAIDNHTFETDYNKDKPEGYIYNQVCCKRTKQNATNDDDDWVYGYTNQSLCQINGTIDGDLDLLKYGYISAKNCSSFSCISCCNKGTNSYEMNSTFDSSCLFCSNVCNCCGYSNSTDDKMVSVNWSHRMLFIMLFSL</sequence>
<keyword evidence="2" id="KW-0732">Signal</keyword>
<evidence type="ECO:0000313" key="3">
    <source>
        <dbReference type="EMBL" id="VDI37953.1"/>
    </source>
</evidence>
<evidence type="ECO:0000256" key="1">
    <source>
        <dbReference type="SAM" id="MobiDB-lite"/>
    </source>
</evidence>
<proteinExistence type="predicted"/>
<name>A0A8B6EPG6_MYTGA</name>
<feature type="signal peptide" evidence="2">
    <location>
        <begin position="1"/>
        <end position="25"/>
    </location>
</feature>
<organism evidence="3 4">
    <name type="scientific">Mytilus galloprovincialis</name>
    <name type="common">Mediterranean mussel</name>
    <dbReference type="NCBI Taxonomy" id="29158"/>
    <lineage>
        <taxon>Eukaryota</taxon>
        <taxon>Metazoa</taxon>
        <taxon>Spiralia</taxon>
        <taxon>Lophotrochozoa</taxon>
        <taxon>Mollusca</taxon>
        <taxon>Bivalvia</taxon>
        <taxon>Autobranchia</taxon>
        <taxon>Pteriomorphia</taxon>
        <taxon>Mytilida</taxon>
        <taxon>Mytiloidea</taxon>
        <taxon>Mytilidae</taxon>
        <taxon>Mytilinae</taxon>
        <taxon>Mytilus</taxon>
    </lineage>
</organism>
<evidence type="ECO:0000256" key="2">
    <source>
        <dbReference type="SAM" id="SignalP"/>
    </source>
</evidence>
<evidence type="ECO:0000313" key="4">
    <source>
        <dbReference type="Proteomes" id="UP000596742"/>
    </source>
</evidence>
<feature type="region of interest" description="Disordered" evidence="1">
    <location>
        <begin position="232"/>
        <end position="483"/>
    </location>
</feature>
<feature type="chain" id="PRO_5032501028" evidence="2">
    <location>
        <begin position="26"/>
        <end position="638"/>
    </location>
</feature>